<dbReference type="Pfam" id="PF01985">
    <property type="entry name" value="CRS1_YhbY"/>
    <property type="match status" value="1"/>
</dbReference>
<dbReference type="PROSITE" id="PS51295">
    <property type="entry name" value="CRM"/>
    <property type="match status" value="1"/>
</dbReference>
<gene>
    <name evidence="4" type="ORF">IAA97_05305</name>
</gene>
<reference evidence="4" key="2">
    <citation type="journal article" date="2021" name="PeerJ">
        <title>Extensive microbial diversity within the chicken gut microbiome revealed by metagenomics and culture.</title>
        <authorList>
            <person name="Gilroy R."/>
            <person name="Ravi A."/>
            <person name="Getino M."/>
            <person name="Pursley I."/>
            <person name="Horton D.L."/>
            <person name="Alikhan N.F."/>
            <person name="Baker D."/>
            <person name="Gharbi K."/>
            <person name="Hall N."/>
            <person name="Watson M."/>
            <person name="Adriaenssens E.M."/>
            <person name="Foster-Nyarko E."/>
            <person name="Jarju S."/>
            <person name="Secka A."/>
            <person name="Antonio M."/>
            <person name="Oren A."/>
            <person name="Chaudhuri R.R."/>
            <person name="La Ragione R."/>
            <person name="Hildebrand F."/>
            <person name="Pallen M.J."/>
        </authorList>
    </citation>
    <scope>NUCLEOTIDE SEQUENCE</scope>
    <source>
        <strain evidence="4">7293</strain>
    </source>
</reference>
<feature type="domain" description="CRM" evidence="3">
    <location>
        <begin position="20"/>
        <end position="115"/>
    </location>
</feature>
<sequence>MPGWSGLAFLSVRPYLFTVMELRSYQRAFLRSQAQQLDPVVYVGKDGLTPGVIAALDAALTSHELVKVRFTANKDDVKAISSALEEETSSTLIAITGFTAVFFRQDAEDSERIYRI</sequence>
<evidence type="ECO:0000259" key="3">
    <source>
        <dbReference type="PROSITE" id="PS51295"/>
    </source>
</evidence>
<evidence type="ECO:0000313" key="5">
    <source>
        <dbReference type="Proteomes" id="UP000823615"/>
    </source>
</evidence>
<evidence type="ECO:0000256" key="1">
    <source>
        <dbReference type="ARBA" id="ARBA00022884"/>
    </source>
</evidence>
<dbReference type="SMART" id="SM01103">
    <property type="entry name" value="CRS1_YhbY"/>
    <property type="match status" value="1"/>
</dbReference>
<dbReference type="InterPro" id="IPR051925">
    <property type="entry name" value="RNA-binding_domain"/>
</dbReference>
<proteinExistence type="predicted"/>
<dbReference type="PANTHER" id="PTHR40065:SF3">
    <property type="entry name" value="RNA-BINDING PROTEIN YHBY"/>
    <property type="match status" value="1"/>
</dbReference>
<name>A0A9D9E1X9_9SPIO</name>
<accession>A0A9D9E1X9</accession>
<reference evidence="4" key="1">
    <citation type="submission" date="2020-10" db="EMBL/GenBank/DDBJ databases">
        <authorList>
            <person name="Gilroy R."/>
        </authorList>
    </citation>
    <scope>NUCLEOTIDE SEQUENCE</scope>
    <source>
        <strain evidence="4">7293</strain>
    </source>
</reference>
<evidence type="ECO:0000313" key="4">
    <source>
        <dbReference type="EMBL" id="MBO8436375.1"/>
    </source>
</evidence>
<dbReference type="Proteomes" id="UP000823615">
    <property type="component" value="Unassembled WGS sequence"/>
</dbReference>
<dbReference type="AlphaFoldDB" id="A0A9D9E1X9"/>
<keyword evidence="1 2" id="KW-0694">RNA-binding</keyword>
<dbReference type="InterPro" id="IPR035920">
    <property type="entry name" value="YhbY-like_sf"/>
</dbReference>
<dbReference type="Gene3D" id="3.30.110.60">
    <property type="entry name" value="YhbY-like"/>
    <property type="match status" value="1"/>
</dbReference>
<protein>
    <submittedName>
        <fullName evidence="4">YhbY family RNA-binding protein</fullName>
    </submittedName>
</protein>
<dbReference type="InterPro" id="IPR001890">
    <property type="entry name" value="RNA-binding_CRM"/>
</dbReference>
<organism evidence="4 5">
    <name type="scientific">Candidatus Ornithospirochaeta stercoripullorum</name>
    <dbReference type="NCBI Taxonomy" id="2840899"/>
    <lineage>
        <taxon>Bacteria</taxon>
        <taxon>Pseudomonadati</taxon>
        <taxon>Spirochaetota</taxon>
        <taxon>Spirochaetia</taxon>
        <taxon>Spirochaetales</taxon>
        <taxon>Spirochaetaceae</taxon>
        <taxon>Spirochaetaceae incertae sedis</taxon>
        <taxon>Candidatus Ornithospirochaeta</taxon>
    </lineage>
</organism>
<dbReference type="PANTHER" id="PTHR40065">
    <property type="entry name" value="RNA-BINDING PROTEIN YHBY"/>
    <property type="match status" value="1"/>
</dbReference>
<dbReference type="GO" id="GO:0003723">
    <property type="term" value="F:RNA binding"/>
    <property type="evidence" value="ECO:0007669"/>
    <property type="project" value="UniProtKB-UniRule"/>
</dbReference>
<dbReference type="SUPFAM" id="SSF75471">
    <property type="entry name" value="YhbY-like"/>
    <property type="match status" value="1"/>
</dbReference>
<evidence type="ECO:0000256" key="2">
    <source>
        <dbReference type="PROSITE-ProRule" id="PRU00626"/>
    </source>
</evidence>
<dbReference type="EMBL" id="JADIMT010000066">
    <property type="protein sequence ID" value="MBO8436375.1"/>
    <property type="molecule type" value="Genomic_DNA"/>
</dbReference>
<comment type="caution">
    <text evidence="4">The sequence shown here is derived from an EMBL/GenBank/DDBJ whole genome shotgun (WGS) entry which is preliminary data.</text>
</comment>